<accession>E1ICQ3</accession>
<gene>
    <name evidence="2" type="ORF">OSCT_1104</name>
</gene>
<feature type="region of interest" description="Disordered" evidence="1">
    <location>
        <begin position="92"/>
        <end position="127"/>
    </location>
</feature>
<comment type="caution">
    <text evidence="2">The sequence shown here is derived from an EMBL/GenBank/DDBJ whole genome shotgun (WGS) entry which is preliminary data.</text>
</comment>
<evidence type="ECO:0000313" key="2">
    <source>
        <dbReference type="EMBL" id="EFO81001.1"/>
    </source>
</evidence>
<proteinExistence type="predicted"/>
<dbReference type="AlphaFoldDB" id="E1ICQ3"/>
<organism evidence="2 3">
    <name type="scientific">Oscillochloris trichoides DG-6</name>
    <dbReference type="NCBI Taxonomy" id="765420"/>
    <lineage>
        <taxon>Bacteria</taxon>
        <taxon>Bacillati</taxon>
        <taxon>Chloroflexota</taxon>
        <taxon>Chloroflexia</taxon>
        <taxon>Chloroflexales</taxon>
        <taxon>Chloroflexineae</taxon>
        <taxon>Oscillochloridaceae</taxon>
        <taxon>Oscillochloris</taxon>
    </lineage>
</organism>
<dbReference type="EMBL" id="ADVR01000030">
    <property type="protein sequence ID" value="EFO81001.1"/>
    <property type="molecule type" value="Genomic_DNA"/>
</dbReference>
<sequence>MYWLTEAVAAEVAGVLLAAPSVGVVEPPRATPGLVEPPGPPELPGPLPPEPLRLEPLPPGLLLPGLLLPEPDAEYAPLEPLPPGEPLPLVVAHQSVEPPSTTPVAEPSLGLQPPLAVSPPGSRWYRN</sequence>
<protein>
    <submittedName>
        <fullName evidence="2">Uncharacterized protein</fullName>
    </submittedName>
</protein>
<reference evidence="2 3" key="1">
    <citation type="journal article" date="2011" name="J. Bacteriol.">
        <title>Draft genome sequence of the anoxygenic filamentous phototrophic bacterium Oscillochloris trichoides subsp. DG-6.</title>
        <authorList>
            <person name="Kuznetsov B.B."/>
            <person name="Ivanovsky R.N."/>
            <person name="Keppen O.I."/>
            <person name="Sukhacheva M.V."/>
            <person name="Bumazhkin B.K."/>
            <person name="Patutina E.O."/>
            <person name="Beletsky A.V."/>
            <person name="Mardanov A.V."/>
            <person name="Baslerov R.V."/>
            <person name="Panteleeva A.N."/>
            <person name="Kolganova T.V."/>
            <person name="Ravin N.V."/>
            <person name="Skryabin K.G."/>
        </authorList>
    </citation>
    <scope>NUCLEOTIDE SEQUENCE [LARGE SCALE GENOMIC DNA]</scope>
    <source>
        <strain evidence="2 3">DG-6</strain>
    </source>
</reference>
<dbReference type="Proteomes" id="UP000054010">
    <property type="component" value="Unassembled WGS sequence"/>
</dbReference>
<evidence type="ECO:0000313" key="3">
    <source>
        <dbReference type="Proteomes" id="UP000054010"/>
    </source>
</evidence>
<feature type="region of interest" description="Disordered" evidence="1">
    <location>
        <begin position="26"/>
        <end position="56"/>
    </location>
</feature>
<dbReference type="HOGENOM" id="CLU_1968344_0_0_0"/>
<evidence type="ECO:0000256" key="1">
    <source>
        <dbReference type="SAM" id="MobiDB-lite"/>
    </source>
</evidence>
<feature type="compositionally biased region" description="Pro residues" evidence="1">
    <location>
        <begin position="35"/>
        <end position="56"/>
    </location>
</feature>
<name>E1ICQ3_9CHLR</name>
<keyword evidence="3" id="KW-1185">Reference proteome</keyword>